<dbReference type="InterPro" id="IPR000571">
    <property type="entry name" value="Znf_CCCH"/>
</dbReference>
<keyword evidence="5" id="KW-1185">Reference proteome</keyword>
<dbReference type="PROSITE" id="PS50103">
    <property type="entry name" value="ZF_C3H1"/>
    <property type="match status" value="1"/>
</dbReference>
<keyword evidence="1" id="KW-0863">Zinc-finger</keyword>
<feature type="region of interest" description="Disordered" evidence="2">
    <location>
        <begin position="80"/>
        <end position="106"/>
    </location>
</feature>
<keyword evidence="1" id="KW-0862">Zinc</keyword>
<feature type="non-terminal residue" evidence="4">
    <location>
        <position position="1"/>
    </location>
</feature>
<proteinExistence type="predicted"/>
<comment type="caution">
    <text evidence="4">The sequence shown here is derived from an EMBL/GenBank/DDBJ whole genome shotgun (WGS) entry which is preliminary data.</text>
</comment>
<organism evidence="4 5">
    <name type="scientific">Prorocentrum cordatum</name>
    <dbReference type="NCBI Taxonomy" id="2364126"/>
    <lineage>
        <taxon>Eukaryota</taxon>
        <taxon>Sar</taxon>
        <taxon>Alveolata</taxon>
        <taxon>Dinophyceae</taxon>
        <taxon>Prorocentrales</taxon>
        <taxon>Prorocentraceae</taxon>
        <taxon>Prorocentrum</taxon>
    </lineage>
</organism>
<reference evidence="4" key="1">
    <citation type="submission" date="2023-10" db="EMBL/GenBank/DDBJ databases">
        <authorList>
            <person name="Chen Y."/>
            <person name="Shah S."/>
            <person name="Dougan E. K."/>
            <person name="Thang M."/>
            <person name="Chan C."/>
        </authorList>
    </citation>
    <scope>NUCLEOTIDE SEQUENCE [LARGE SCALE GENOMIC DNA]</scope>
</reference>
<feature type="zinc finger region" description="C3H1-type" evidence="1">
    <location>
        <begin position="180"/>
        <end position="210"/>
    </location>
</feature>
<evidence type="ECO:0000256" key="1">
    <source>
        <dbReference type="PROSITE-ProRule" id="PRU00723"/>
    </source>
</evidence>
<evidence type="ECO:0000313" key="4">
    <source>
        <dbReference type="EMBL" id="CAK0844267.1"/>
    </source>
</evidence>
<protein>
    <recommendedName>
        <fullName evidence="3">C3H1-type domain-containing protein</fullName>
    </recommendedName>
</protein>
<gene>
    <name evidence="4" type="ORF">PCOR1329_LOCUS38408</name>
</gene>
<sequence>PSPPRLPSLSLSWAAMARPAGQPVARDRPCSAGAAGALHEGETFDALRRPSVLAGHHGAPAGAPAAATHPRAQLPLALLAPPPGLAQPPTAGASGSVATPAPSDSGGACERCGQQEMLHRCGHWRCVTPTCRPAWFQDMEAKGWLVPRSLERMLDATLVETLDRCEDCRPEGRCLRGEAAARPRFCNFVFKRGTCKFGATCPDCHLHGRGVTHRDCWAYARPQAQCTRDRAPEPPGRGPALVGGAVECAQLPCTPPPEGLEA</sequence>
<evidence type="ECO:0000313" key="5">
    <source>
        <dbReference type="Proteomes" id="UP001189429"/>
    </source>
</evidence>
<feature type="domain" description="C3H1-type" evidence="3">
    <location>
        <begin position="180"/>
        <end position="210"/>
    </location>
</feature>
<evidence type="ECO:0000256" key="2">
    <source>
        <dbReference type="SAM" id="MobiDB-lite"/>
    </source>
</evidence>
<accession>A0ABN9TFE9</accession>
<dbReference type="Proteomes" id="UP001189429">
    <property type="component" value="Unassembled WGS sequence"/>
</dbReference>
<dbReference type="EMBL" id="CAUYUJ010014650">
    <property type="protein sequence ID" value="CAK0844267.1"/>
    <property type="molecule type" value="Genomic_DNA"/>
</dbReference>
<name>A0ABN9TFE9_9DINO</name>
<evidence type="ECO:0000259" key="3">
    <source>
        <dbReference type="PROSITE" id="PS50103"/>
    </source>
</evidence>
<keyword evidence="1" id="KW-0479">Metal-binding</keyword>
<feature type="region of interest" description="Disordered" evidence="2">
    <location>
        <begin position="18"/>
        <end position="42"/>
    </location>
</feature>